<feature type="compositionally biased region" description="Basic and acidic residues" evidence="1">
    <location>
        <begin position="170"/>
        <end position="215"/>
    </location>
</feature>
<dbReference type="Proteomes" id="UP000886595">
    <property type="component" value="Unassembled WGS sequence"/>
</dbReference>
<feature type="compositionally biased region" description="Polar residues" evidence="1">
    <location>
        <begin position="116"/>
        <end position="130"/>
    </location>
</feature>
<evidence type="ECO:0000259" key="3">
    <source>
        <dbReference type="Pfam" id="PF13456"/>
    </source>
</evidence>
<dbReference type="GO" id="GO:0003676">
    <property type="term" value="F:nucleic acid binding"/>
    <property type="evidence" value="ECO:0007669"/>
    <property type="project" value="InterPro"/>
</dbReference>
<dbReference type="SUPFAM" id="SSF56219">
    <property type="entry name" value="DNase I-like"/>
    <property type="match status" value="1"/>
</dbReference>
<evidence type="ECO:0000256" key="1">
    <source>
        <dbReference type="SAM" id="MobiDB-lite"/>
    </source>
</evidence>
<gene>
    <name evidence="5" type="ORF">Bca52824_073676</name>
</gene>
<feature type="region of interest" description="Disordered" evidence="1">
    <location>
        <begin position="384"/>
        <end position="431"/>
    </location>
</feature>
<dbReference type="PANTHER" id="PTHR31286:SF163">
    <property type="entry name" value="ZINC KNUCKLE CX2CX4HX4C DOMAIN-CONTAINING PROTEIN"/>
    <property type="match status" value="1"/>
</dbReference>
<evidence type="ECO:0000313" key="5">
    <source>
        <dbReference type="EMBL" id="KAG2266597.1"/>
    </source>
</evidence>
<dbReference type="CDD" id="cd06222">
    <property type="entry name" value="RNase_H_like"/>
    <property type="match status" value="1"/>
</dbReference>
<proteinExistence type="predicted"/>
<dbReference type="Pfam" id="PF03372">
    <property type="entry name" value="Exo_endo_phos"/>
    <property type="match status" value="1"/>
</dbReference>
<dbReference type="GO" id="GO:0004523">
    <property type="term" value="F:RNA-DNA hybrid ribonuclease activity"/>
    <property type="evidence" value="ECO:0007669"/>
    <property type="project" value="InterPro"/>
</dbReference>
<dbReference type="InterPro" id="IPR002156">
    <property type="entry name" value="RNaseH_domain"/>
</dbReference>
<dbReference type="InterPro" id="IPR012337">
    <property type="entry name" value="RNaseH-like_sf"/>
</dbReference>
<feature type="domain" description="Endonuclease/exonuclease/phosphatase" evidence="2">
    <location>
        <begin position="443"/>
        <end position="606"/>
    </location>
</feature>
<name>A0A8X7U5F6_BRACI</name>
<organism evidence="5 6">
    <name type="scientific">Brassica carinata</name>
    <name type="common">Ethiopian mustard</name>
    <name type="synonym">Abyssinian cabbage</name>
    <dbReference type="NCBI Taxonomy" id="52824"/>
    <lineage>
        <taxon>Eukaryota</taxon>
        <taxon>Viridiplantae</taxon>
        <taxon>Streptophyta</taxon>
        <taxon>Embryophyta</taxon>
        <taxon>Tracheophyta</taxon>
        <taxon>Spermatophyta</taxon>
        <taxon>Magnoliopsida</taxon>
        <taxon>eudicotyledons</taxon>
        <taxon>Gunneridae</taxon>
        <taxon>Pentapetalae</taxon>
        <taxon>rosids</taxon>
        <taxon>malvids</taxon>
        <taxon>Brassicales</taxon>
        <taxon>Brassicaceae</taxon>
        <taxon>Brassiceae</taxon>
        <taxon>Brassica</taxon>
    </lineage>
</organism>
<dbReference type="Gene3D" id="3.60.10.10">
    <property type="entry name" value="Endonuclease/exonuclease/phosphatase"/>
    <property type="match status" value="1"/>
</dbReference>
<dbReference type="Pfam" id="PF14392">
    <property type="entry name" value="zf-CCHC_4"/>
    <property type="match status" value="1"/>
</dbReference>
<dbReference type="InterPro" id="IPR025836">
    <property type="entry name" value="Zn_knuckle_CX2CX4HX4C"/>
</dbReference>
<dbReference type="InterPro" id="IPR036691">
    <property type="entry name" value="Endo/exonu/phosph_ase_sf"/>
</dbReference>
<comment type="caution">
    <text evidence="5">The sequence shown here is derived from an EMBL/GenBank/DDBJ whole genome shotgun (WGS) entry which is preliminary data.</text>
</comment>
<accession>A0A8X7U5F6</accession>
<evidence type="ECO:0008006" key="7">
    <source>
        <dbReference type="Google" id="ProtNLM"/>
    </source>
</evidence>
<dbReference type="Pfam" id="PF13456">
    <property type="entry name" value="RVT_3"/>
    <property type="match status" value="1"/>
</dbReference>
<feature type="compositionally biased region" description="Basic and acidic residues" evidence="1">
    <location>
        <begin position="241"/>
        <end position="251"/>
    </location>
</feature>
<dbReference type="EMBL" id="JAAMPC010000014">
    <property type="protein sequence ID" value="KAG2266597.1"/>
    <property type="molecule type" value="Genomic_DNA"/>
</dbReference>
<evidence type="ECO:0000313" key="6">
    <source>
        <dbReference type="Proteomes" id="UP000886595"/>
    </source>
</evidence>
<feature type="compositionally biased region" description="Polar residues" evidence="1">
    <location>
        <begin position="216"/>
        <end position="225"/>
    </location>
</feature>
<keyword evidence="6" id="KW-1185">Reference proteome</keyword>
<evidence type="ECO:0000259" key="2">
    <source>
        <dbReference type="Pfam" id="PF03372"/>
    </source>
</evidence>
<dbReference type="InterPro" id="IPR036397">
    <property type="entry name" value="RNaseH_sf"/>
</dbReference>
<feature type="domain" description="Zinc knuckle CX2CX4HX4C" evidence="4">
    <location>
        <begin position="73"/>
        <end position="109"/>
    </location>
</feature>
<reference evidence="5 6" key="1">
    <citation type="submission" date="2020-02" db="EMBL/GenBank/DDBJ databases">
        <authorList>
            <person name="Ma Q."/>
            <person name="Huang Y."/>
            <person name="Song X."/>
            <person name="Pei D."/>
        </authorList>
    </citation>
    <scope>NUCLEOTIDE SEQUENCE [LARGE SCALE GENOMIC DNA]</scope>
    <source>
        <strain evidence="5">Sxm20200214</strain>
        <tissue evidence="5">Leaf</tissue>
    </source>
</reference>
<dbReference type="InterPro" id="IPR044730">
    <property type="entry name" value="RNase_H-like_dom_plant"/>
</dbReference>
<dbReference type="OrthoDB" id="1112386at2759"/>
<feature type="compositionally biased region" description="Basic and acidic residues" evidence="1">
    <location>
        <begin position="131"/>
        <end position="162"/>
    </location>
</feature>
<feature type="compositionally biased region" description="Polar residues" evidence="1">
    <location>
        <begin position="417"/>
        <end position="431"/>
    </location>
</feature>
<feature type="domain" description="RNase H type-1" evidence="3">
    <location>
        <begin position="804"/>
        <end position="893"/>
    </location>
</feature>
<dbReference type="SUPFAM" id="SSF53098">
    <property type="entry name" value="Ribonuclease H-like"/>
    <property type="match status" value="1"/>
</dbReference>
<dbReference type="Gene3D" id="3.30.420.10">
    <property type="entry name" value="Ribonuclease H-like superfamily/Ribonuclease H"/>
    <property type="match status" value="1"/>
</dbReference>
<dbReference type="PANTHER" id="PTHR31286">
    <property type="entry name" value="GLYCINE-RICH CELL WALL STRUCTURAL PROTEIN 1.8-LIKE"/>
    <property type="match status" value="1"/>
</dbReference>
<dbReference type="InterPro" id="IPR005135">
    <property type="entry name" value="Endo/exonuclease/phosphatase"/>
</dbReference>
<dbReference type="InterPro" id="IPR040256">
    <property type="entry name" value="At4g02000-like"/>
</dbReference>
<evidence type="ECO:0000259" key="4">
    <source>
        <dbReference type="Pfam" id="PF14392"/>
    </source>
</evidence>
<dbReference type="AlphaFoldDB" id="A0A8X7U5F6"/>
<sequence length="902" mass="103611">MILLQRWEPVISNSFPRKIAFWIRFHGLQLHFWTNITLDTIGKELGPVLDKDANHGRVRVHIDGLNKLEMCLPIELPSGEIITVDLEYEKLEKHCFVCFSLNHEKENCPLNRDNSKPQVVSQGISQQNTLRKLEDHHRRHDARREDAYTSRDRGRDSREQGYSHKSVHSRIQEPFRGRYQLEDRSRRLPSRDRDQRSYEEQRGGRDKFPERDQSSHHSFPSQRFQSPIRRTPRGSSPSLRSRNDRRAHNESQKSQSSRTPPPRPTREGMTFSGVPEQVEGNSRSRERVSALERIEDRSNISAGRVPALERLEQPGEADIPLSYRVSALERIEEPLEDQQRPTGLSNSLLARLQDVEVVYEEEEHHSPITGEGSSRRLMNSTSPAIQHKAVRSPVALRLGSPSATGKRKNPPRAATKKGTQARQQAQGKATTKVSPDYKQHCIIPPLGLSGGLALLWKSDIDLTVLKTSSNFIDTRIVYKRKAFYMTFIYGAPQQENKAAFWEEISSLGQDRDEAWTLTGDFNDILDNSEKSGGPARCEGTFIPFRSFVSNNGLWDVKHTGNPLSWRGKRHTHDIKSRLDKTLANVEWFDMFPSGSCNYLRFEGSDHRPLKRTPFRYDRRLNEIEEARKIIEMAWKQGFEEEVDFKISRCRHEIIRWAKMQKEVTAKEVLQKQIELEEELSAEKPNTSKIATLTEDLSKAYKAEELFWRQRSRIMWLQEGDKNSAFFHAVTRVRQARNRITVIENSEGFPVHEEEEVGAVFVEFYQKLFTTNGSTNYRTVEETISERITTEMNDRLCQIPDEEENAAGEVLGRGAASRSHVSSALMAEALAMREALKKAKELDLQSLQVFSDSQVLITTLFLSDIKILATLFCPVSFIFIPRIENSQADTLARSSLSRLLNVI</sequence>
<protein>
    <recommendedName>
        <fullName evidence="7">DUF4283 domain-containing protein</fullName>
    </recommendedName>
</protein>
<feature type="region of interest" description="Disordered" evidence="1">
    <location>
        <begin position="109"/>
        <end position="289"/>
    </location>
</feature>